<dbReference type="Proteomes" id="UP000792457">
    <property type="component" value="Unassembled WGS sequence"/>
</dbReference>
<dbReference type="EMBL" id="KZ308899">
    <property type="protein sequence ID" value="KAG8235325.1"/>
    <property type="molecule type" value="Genomic_DNA"/>
</dbReference>
<gene>
    <name evidence="1" type="ORF">J437_LFUL003608</name>
</gene>
<dbReference type="AlphaFoldDB" id="A0A8K0P490"/>
<name>A0A8K0P490_LADFU</name>
<evidence type="ECO:0000313" key="1">
    <source>
        <dbReference type="EMBL" id="KAG8235325.1"/>
    </source>
</evidence>
<comment type="caution">
    <text evidence="1">The sequence shown here is derived from an EMBL/GenBank/DDBJ whole genome shotgun (WGS) entry which is preliminary data.</text>
</comment>
<evidence type="ECO:0000313" key="2">
    <source>
        <dbReference type="Proteomes" id="UP000792457"/>
    </source>
</evidence>
<reference evidence="1" key="2">
    <citation type="submission" date="2017-10" db="EMBL/GenBank/DDBJ databases">
        <title>Ladona fulva Genome sequencing and assembly.</title>
        <authorList>
            <person name="Murali S."/>
            <person name="Richards S."/>
            <person name="Bandaranaike D."/>
            <person name="Bellair M."/>
            <person name="Blankenburg K."/>
            <person name="Chao H."/>
            <person name="Dinh H."/>
            <person name="Doddapaneni H."/>
            <person name="Dugan-Rocha S."/>
            <person name="Elkadiri S."/>
            <person name="Gnanaolivu R."/>
            <person name="Hernandez B."/>
            <person name="Skinner E."/>
            <person name="Javaid M."/>
            <person name="Lee S."/>
            <person name="Li M."/>
            <person name="Ming W."/>
            <person name="Munidasa M."/>
            <person name="Muniz J."/>
            <person name="Nguyen L."/>
            <person name="Hughes D."/>
            <person name="Osuji N."/>
            <person name="Pu L.-L."/>
            <person name="Puazo M."/>
            <person name="Qu C."/>
            <person name="Quiroz J."/>
            <person name="Raj R."/>
            <person name="Weissenberger G."/>
            <person name="Xin Y."/>
            <person name="Zou X."/>
            <person name="Han Y."/>
            <person name="Worley K."/>
            <person name="Muzny D."/>
            <person name="Gibbs R."/>
        </authorList>
    </citation>
    <scope>NUCLEOTIDE SEQUENCE</scope>
    <source>
        <strain evidence="1">Sampled in the wild</strain>
    </source>
</reference>
<organism evidence="1 2">
    <name type="scientific">Ladona fulva</name>
    <name type="common">Scarce chaser dragonfly</name>
    <name type="synonym">Libellula fulva</name>
    <dbReference type="NCBI Taxonomy" id="123851"/>
    <lineage>
        <taxon>Eukaryota</taxon>
        <taxon>Metazoa</taxon>
        <taxon>Ecdysozoa</taxon>
        <taxon>Arthropoda</taxon>
        <taxon>Hexapoda</taxon>
        <taxon>Insecta</taxon>
        <taxon>Pterygota</taxon>
        <taxon>Palaeoptera</taxon>
        <taxon>Odonata</taxon>
        <taxon>Epiprocta</taxon>
        <taxon>Anisoptera</taxon>
        <taxon>Libelluloidea</taxon>
        <taxon>Libellulidae</taxon>
        <taxon>Ladona</taxon>
    </lineage>
</organism>
<reference evidence="1" key="1">
    <citation type="submission" date="2013-04" db="EMBL/GenBank/DDBJ databases">
        <authorList>
            <person name="Qu J."/>
            <person name="Murali S.C."/>
            <person name="Bandaranaike D."/>
            <person name="Bellair M."/>
            <person name="Blankenburg K."/>
            <person name="Chao H."/>
            <person name="Dinh H."/>
            <person name="Doddapaneni H."/>
            <person name="Downs B."/>
            <person name="Dugan-Rocha S."/>
            <person name="Elkadiri S."/>
            <person name="Gnanaolivu R.D."/>
            <person name="Hernandez B."/>
            <person name="Javaid M."/>
            <person name="Jayaseelan J.C."/>
            <person name="Lee S."/>
            <person name="Li M."/>
            <person name="Ming W."/>
            <person name="Munidasa M."/>
            <person name="Muniz J."/>
            <person name="Nguyen L."/>
            <person name="Ongeri F."/>
            <person name="Osuji N."/>
            <person name="Pu L.-L."/>
            <person name="Puazo M."/>
            <person name="Qu C."/>
            <person name="Quiroz J."/>
            <person name="Raj R."/>
            <person name="Weissenberger G."/>
            <person name="Xin Y."/>
            <person name="Zou X."/>
            <person name="Han Y."/>
            <person name="Richards S."/>
            <person name="Worley K."/>
            <person name="Muzny D."/>
            <person name="Gibbs R."/>
        </authorList>
    </citation>
    <scope>NUCLEOTIDE SEQUENCE</scope>
    <source>
        <strain evidence="1">Sampled in the wild</strain>
    </source>
</reference>
<keyword evidence="2" id="KW-1185">Reference proteome</keyword>
<accession>A0A8K0P490</accession>
<sequence length="57" mass="6326">MKKFSRAKDWHPGIISKPVEEIETGNCNSILCSSDVLLEITVFLIGILNSTKSFLVC</sequence>
<protein>
    <submittedName>
        <fullName evidence="1">Uncharacterized protein</fullName>
    </submittedName>
</protein>
<proteinExistence type="predicted"/>